<evidence type="ECO:0000313" key="2">
    <source>
        <dbReference type="EMBL" id="ODN70910.1"/>
    </source>
</evidence>
<dbReference type="EMBL" id="MCRJ01000035">
    <property type="protein sequence ID" value="ODN70910.1"/>
    <property type="molecule type" value="Genomic_DNA"/>
</dbReference>
<reference evidence="2 3" key="1">
    <citation type="submission" date="2016-07" db="EMBL/GenBank/DDBJ databases">
        <title>Draft Genome Sequence of Methylobrevis pamukkalensis PK2.</title>
        <authorList>
            <person name="Vasilenko O.V."/>
            <person name="Doronina N.V."/>
            <person name="Shmareva M.N."/>
            <person name="Tarlachkov S.V."/>
            <person name="Mustakhimov I."/>
            <person name="Trotsenko Y.A."/>
        </authorList>
    </citation>
    <scope>NUCLEOTIDE SEQUENCE [LARGE SCALE GENOMIC DNA]</scope>
    <source>
        <strain evidence="2 3">PK2</strain>
    </source>
</reference>
<evidence type="ECO:0000313" key="3">
    <source>
        <dbReference type="Proteomes" id="UP000094622"/>
    </source>
</evidence>
<feature type="domain" description="Pilus formation protein N-terminal" evidence="1">
    <location>
        <begin position="64"/>
        <end position="132"/>
    </location>
</feature>
<dbReference type="InterPro" id="IPR032789">
    <property type="entry name" value="T2SS-T3SS_pil_N"/>
</dbReference>
<dbReference type="OrthoDB" id="9815749at2"/>
<comment type="caution">
    <text evidence="2">The sequence shown here is derived from an EMBL/GenBank/DDBJ whole genome shotgun (WGS) entry which is preliminary data.</text>
</comment>
<dbReference type="AlphaFoldDB" id="A0A1E3H3N2"/>
<name>A0A1E3H3N2_9HYPH</name>
<dbReference type="Proteomes" id="UP000094622">
    <property type="component" value="Unassembled WGS sequence"/>
</dbReference>
<accession>A0A1E3H3N2</accession>
<evidence type="ECO:0000259" key="1">
    <source>
        <dbReference type="Pfam" id="PF13629"/>
    </source>
</evidence>
<gene>
    <name evidence="2" type="ORF">A6302_01754</name>
</gene>
<proteinExistence type="predicted"/>
<dbReference type="Pfam" id="PF13629">
    <property type="entry name" value="T2SS-T3SS_pil_N"/>
    <property type="match status" value="1"/>
</dbReference>
<keyword evidence="3" id="KW-1185">Reference proteome</keyword>
<sequence length="193" mass="20415">MRRAGRRRPVARTIFGVIGSLFTKPGHRLGTTLFREAAMSKFSTRLGLAGLALLAMSLAAGATEAVSVRIDQAKVMRIDSPASTVIIGNPSIADAVMQDTQTLVITGRGYGTTNFIVLDADGNAIADAQVNVQGANQDIVTIFRQGVGGRSTYSCVDVCEPATQVGDATDTFFNPILAQQRQRNTTAANRGVE</sequence>
<organism evidence="2 3">
    <name type="scientific">Methylobrevis pamukkalensis</name>
    <dbReference type="NCBI Taxonomy" id="1439726"/>
    <lineage>
        <taxon>Bacteria</taxon>
        <taxon>Pseudomonadati</taxon>
        <taxon>Pseudomonadota</taxon>
        <taxon>Alphaproteobacteria</taxon>
        <taxon>Hyphomicrobiales</taxon>
        <taxon>Pleomorphomonadaceae</taxon>
        <taxon>Methylobrevis</taxon>
    </lineage>
</organism>
<protein>
    <recommendedName>
        <fullName evidence="1">Pilus formation protein N-terminal domain-containing protein</fullName>
    </recommendedName>
</protein>